<dbReference type="AlphaFoldDB" id="X0VLV6"/>
<organism evidence="1">
    <name type="scientific">marine sediment metagenome</name>
    <dbReference type="NCBI Taxonomy" id="412755"/>
    <lineage>
        <taxon>unclassified sequences</taxon>
        <taxon>metagenomes</taxon>
        <taxon>ecological metagenomes</taxon>
    </lineage>
</organism>
<reference evidence="1" key="1">
    <citation type="journal article" date="2014" name="Front. Microbiol.">
        <title>High frequency of phylogenetically diverse reductive dehalogenase-homologous genes in deep subseafloor sedimentary metagenomes.</title>
        <authorList>
            <person name="Kawai M."/>
            <person name="Futagami T."/>
            <person name="Toyoda A."/>
            <person name="Takaki Y."/>
            <person name="Nishi S."/>
            <person name="Hori S."/>
            <person name="Arai W."/>
            <person name="Tsubouchi T."/>
            <person name="Morono Y."/>
            <person name="Uchiyama I."/>
            <person name="Ito T."/>
            <person name="Fujiyama A."/>
            <person name="Inagaki F."/>
            <person name="Takami H."/>
        </authorList>
    </citation>
    <scope>NUCLEOTIDE SEQUENCE</scope>
    <source>
        <strain evidence="1">Expedition CK06-06</strain>
    </source>
</reference>
<comment type="caution">
    <text evidence="1">The sequence shown here is derived from an EMBL/GenBank/DDBJ whole genome shotgun (WGS) entry which is preliminary data.</text>
</comment>
<proteinExistence type="predicted"/>
<sequence length="80" mass="8589">MTHYYAPSVTSPEGQIDPAEVQGDVAWAADLPMGLVSPKYDRELERFVISTLEPVTIAGWVEKTAAEVNADYPGLIPGGV</sequence>
<dbReference type="EMBL" id="BARS01023501">
    <property type="protein sequence ID" value="GAG12182.1"/>
    <property type="molecule type" value="Genomic_DNA"/>
</dbReference>
<protein>
    <submittedName>
        <fullName evidence="1">Uncharacterized protein</fullName>
    </submittedName>
</protein>
<accession>X0VLV6</accession>
<name>X0VLV6_9ZZZZ</name>
<evidence type="ECO:0000313" key="1">
    <source>
        <dbReference type="EMBL" id="GAG12182.1"/>
    </source>
</evidence>
<gene>
    <name evidence="1" type="ORF">S01H1_37421</name>
</gene>